<gene>
    <name evidence="1" type="ORF">EBN03_16430</name>
</gene>
<dbReference type="AlphaFoldDB" id="A0A3M2L2B5"/>
<evidence type="ECO:0000313" key="1">
    <source>
        <dbReference type="EMBL" id="RMI31777.1"/>
    </source>
</evidence>
<keyword evidence="2" id="KW-1185">Reference proteome</keyword>
<dbReference type="Proteomes" id="UP000279275">
    <property type="component" value="Unassembled WGS sequence"/>
</dbReference>
<dbReference type="EMBL" id="RFFH01000006">
    <property type="protein sequence ID" value="RMI31777.1"/>
    <property type="molecule type" value="Genomic_DNA"/>
</dbReference>
<sequence length="232" mass="24094">MTPPRAVLESWRALATAQLVGVQFGRHTADLDRTSAEVRAACHELAGPDRHGVAYDRLVAYIEAAHRGTRLLCDEVEALCDAGTRTLSALYYTAQALLDCVADAEDTGCLVADDWSVLPAAPIPDAAQTAVAEEWAEVIAEGVRAVDRADERSRVAVRDAGLAIAALSAEFDRLGLFPAAAGALAAGVRAATTGSTAKDIAGQEDMPDLPDAGMYSSGPPATTCVGDADGRC</sequence>
<name>A0A3M2L2B5_9NOCA</name>
<protein>
    <submittedName>
        <fullName evidence="1">Uncharacterized protein</fullName>
    </submittedName>
</protein>
<proteinExistence type="predicted"/>
<organism evidence="1 2">
    <name type="scientific">Nocardia stercoris</name>
    <dbReference type="NCBI Taxonomy" id="2483361"/>
    <lineage>
        <taxon>Bacteria</taxon>
        <taxon>Bacillati</taxon>
        <taxon>Actinomycetota</taxon>
        <taxon>Actinomycetes</taxon>
        <taxon>Mycobacteriales</taxon>
        <taxon>Nocardiaceae</taxon>
        <taxon>Nocardia</taxon>
    </lineage>
</organism>
<accession>A0A3M2L2B5</accession>
<dbReference type="RefSeq" id="WP_122188911.1">
    <property type="nucleotide sequence ID" value="NZ_RFFH01000006.1"/>
</dbReference>
<evidence type="ECO:0000313" key="2">
    <source>
        <dbReference type="Proteomes" id="UP000279275"/>
    </source>
</evidence>
<comment type="caution">
    <text evidence="1">The sequence shown here is derived from an EMBL/GenBank/DDBJ whole genome shotgun (WGS) entry which is preliminary data.</text>
</comment>
<reference evidence="1 2" key="1">
    <citation type="submission" date="2018-10" db="EMBL/GenBank/DDBJ databases">
        <title>Isolation from cow dung.</title>
        <authorList>
            <person name="Ling L."/>
        </authorList>
    </citation>
    <scope>NUCLEOTIDE SEQUENCE [LARGE SCALE GENOMIC DNA]</scope>
    <source>
        <strain evidence="1 2">NEAU-LL90</strain>
    </source>
</reference>